<accession>A0A0F6YN61</accession>
<evidence type="ECO:0000256" key="1">
    <source>
        <dbReference type="SAM" id="Phobius"/>
    </source>
</evidence>
<dbReference type="Proteomes" id="UP000034883">
    <property type="component" value="Chromosome"/>
</dbReference>
<protein>
    <submittedName>
        <fullName evidence="2">Uncharacterized protein</fullName>
    </submittedName>
</protein>
<feature type="transmembrane region" description="Helical" evidence="1">
    <location>
        <begin position="158"/>
        <end position="175"/>
    </location>
</feature>
<feature type="transmembrane region" description="Helical" evidence="1">
    <location>
        <begin position="32"/>
        <end position="56"/>
    </location>
</feature>
<gene>
    <name evidence="2" type="ORF">DB32_008081</name>
</gene>
<reference evidence="2 3" key="1">
    <citation type="submission" date="2015-03" db="EMBL/GenBank/DDBJ databases">
        <title>Genome assembly of Sandaracinus amylolyticus DSM 53668.</title>
        <authorList>
            <person name="Sharma G."/>
            <person name="Subramanian S."/>
        </authorList>
    </citation>
    <scope>NUCLEOTIDE SEQUENCE [LARGE SCALE GENOMIC DNA]</scope>
    <source>
        <strain evidence="2 3">DSM 53668</strain>
    </source>
</reference>
<evidence type="ECO:0000313" key="3">
    <source>
        <dbReference type="Proteomes" id="UP000034883"/>
    </source>
</evidence>
<feature type="transmembrane region" description="Helical" evidence="1">
    <location>
        <begin position="241"/>
        <end position="263"/>
    </location>
</feature>
<evidence type="ECO:0000313" key="2">
    <source>
        <dbReference type="EMBL" id="AKF10932.1"/>
    </source>
</evidence>
<dbReference type="AlphaFoldDB" id="A0A0F6YN61"/>
<keyword evidence="1" id="KW-1133">Transmembrane helix</keyword>
<keyword evidence="1" id="KW-0472">Membrane</keyword>
<feature type="transmembrane region" description="Helical" evidence="1">
    <location>
        <begin position="275"/>
        <end position="296"/>
    </location>
</feature>
<feature type="transmembrane region" description="Helical" evidence="1">
    <location>
        <begin position="218"/>
        <end position="235"/>
    </location>
</feature>
<dbReference type="EMBL" id="CP011125">
    <property type="protein sequence ID" value="AKF10932.1"/>
    <property type="molecule type" value="Genomic_DNA"/>
</dbReference>
<dbReference type="KEGG" id="samy:DB32_008081"/>
<name>A0A0F6YN61_9BACT</name>
<sequence>MWFGGVLAASAAVGIVLPIAVALTGPVSVPLGAVALAAFCVVFTGLSAWGLVALWYDRILLHADAIEVVRLGRATVRLRRDEIRGRRVLPAPTLVLERHEGRPVRIGVAFEADATFEEWFASVRDLDREDVARAEAVLLALGPTQADAMRAMQSARRVARVMNAATLIACAWGTVYPRPRALVLAMLAVLPIVAMGVLATGGGRYSTEGERNDPRARLALPLVMPGAVLLLRALYDFTTMDVGVLAGWVGACLVGPTVLLVLFEPALRARWWKPLVFTVVLGGYAWGVPAHANMMLSSGPATTTEVEVLGKFVSSGQGGGPQLHLAPWGERDEESVRVSRALYRETEVGERVCVDVRDGALGARWFVVRACEITPP</sequence>
<keyword evidence="3" id="KW-1185">Reference proteome</keyword>
<organism evidence="2 3">
    <name type="scientific">Sandaracinus amylolyticus</name>
    <dbReference type="NCBI Taxonomy" id="927083"/>
    <lineage>
        <taxon>Bacteria</taxon>
        <taxon>Pseudomonadati</taxon>
        <taxon>Myxococcota</taxon>
        <taxon>Polyangia</taxon>
        <taxon>Polyangiales</taxon>
        <taxon>Sandaracinaceae</taxon>
        <taxon>Sandaracinus</taxon>
    </lineage>
</organism>
<keyword evidence="1" id="KW-0812">Transmembrane</keyword>
<feature type="transmembrane region" description="Helical" evidence="1">
    <location>
        <begin position="181"/>
        <end position="206"/>
    </location>
</feature>
<proteinExistence type="predicted"/>